<dbReference type="AlphaFoldDB" id="A0A2A9NH85"/>
<reference evidence="1 2" key="1">
    <citation type="submission" date="2014-02" db="EMBL/GenBank/DDBJ databases">
        <title>Transposable element dynamics among asymbiotic and ectomycorrhizal Amanita fungi.</title>
        <authorList>
            <consortium name="DOE Joint Genome Institute"/>
            <person name="Hess J."/>
            <person name="Skrede I."/>
            <person name="Wolfe B."/>
            <person name="LaButti K."/>
            <person name="Ohm R.A."/>
            <person name="Grigoriev I.V."/>
            <person name="Pringle A."/>
        </authorList>
    </citation>
    <scope>NUCLEOTIDE SEQUENCE [LARGE SCALE GENOMIC DNA]</scope>
    <source>
        <strain evidence="1 2">SKay4041</strain>
    </source>
</reference>
<name>A0A2A9NH85_9AGAR</name>
<evidence type="ECO:0000313" key="2">
    <source>
        <dbReference type="Proteomes" id="UP000242287"/>
    </source>
</evidence>
<dbReference type="OrthoDB" id="3261594at2759"/>
<gene>
    <name evidence="1" type="ORF">AMATHDRAFT_147692</name>
</gene>
<organism evidence="1 2">
    <name type="scientific">Amanita thiersii Skay4041</name>
    <dbReference type="NCBI Taxonomy" id="703135"/>
    <lineage>
        <taxon>Eukaryota</taxon>
        <taxon>Fungi</taxon>
        <taxon>Dikarya</taxon>
        <taxon>Basidiomycota</taxon>
        <taxon>Agaricomycotina</taxon>
        <taxon>Agaricomycetes</taxon>
        <taxon>Agaricomycetidae</taxon>
        <taxon>Agaricales</taxon>
        <taxon>Pluteineae</taxon>
        <taxon>Amanitaceae</taxon>
        <taxon>Amanita</taxon>
    </lineage>
</organism>
<dbReference type="STRING" id="703135.A0A2A9NH85"/>
<proteinExistence type="predicted"/>
<dbReference type="EMBL" id="KZ302030">
    <property type="protein sequence ID" value="PFH49418.1"/>
    <property type="molecule type" value="Genomic_DNA"/>
</dbReference>
<dbReference type="Proteomes" id="UP000242287">
    <property type="component" value="Unassembled WGS sequence"/>
</dbReference>
<evidence type="ECO:0000313" key="1">
    <source>
        <dbReference type="EMBL" id="PFH49418.1"/>
    </source>
</evidence>
<keyword evidence="2" id="KW-1185">Reference proteome</keyword>
<protein>
    <submittedName>
        <fullName evidence="1">Uncharacterized protein</fullName>
    </submittedName>
</protein>
<accession>A0A2A9NH85</accession>
<sequence>MCSNSCVAYTGPFSECEVCPFCQAPRYHLRNSNKPQPVQRFYTIPLGPQLQALWHSPDGAKQMHYHNQHTAQILTELHKTNGVIKTYDDVFHGLEYLNAIRVGNIQEDDVLMMLSLDGAQLYHDKESDCWFFIWVILNQSPQLWCKKKKYYPWWVCSWA</sequence>